<evidence type="ECO:0000256" key="1">
    <source>
        <dbReference type="ARBA" id="ARBA00004408"/>
    </source>
</evidence>
<protein>
    <recommendedName>
        <fullName evidence="6">Large subunit GTPase 1 homolog</fullName>
    </recommendedName>
</protein>
<dbReference type="GO" id="GO:0003924">
    <property type="term" value="F:GTPase activity"/>
    <property type="evidence" value="ECO:0007669"/>
    <property type="project" value="InterPro"/>
</dbReference>
<dbReference type="InterPro" id="IPR043358">
    <property type="entry name" value="GNL1-like"/>
</dbReference>
<keyword evidence="3" id="KW-0547">Nucleotide-binding</keyword>
<feature type="region of interest" description="Disordered" evidence="9">
    <location>
        <begin position="1"/>
        <end position="47"/>
    </location>
</feature>
<feature type="compositionally biased region" description="Low complexity" evidence="9">
    <location>
        <begin position="37"/>
        <end position="47"/>
    </location>
</feature>
<evidence type="ECO:0000259" key="10">
    <source>
        <dbReference type="Pfam" id="PF01926"/>
    </source>
</evidence>
<dbReference type="PaxDb" id="8022-A0A060VSX7"/>
<evidence type="ECO:0000256" key="6">
    <source>
        <dbReference type="ARBA" id="ARBA00040145"/>
    </source>
</evidence>
<sequence>MDEEQQRGEQFEDCVAEGDWQTCSEGEEADDEESIDGSTHNSSSFHNSSGLLTKDELLAIFKAAHDGPTLKEGELTVGLVGYPNVGKSSTINTILRNMSVSVTPGHTKHFQTLYVEPGLCLCDCPGLVMPSFVATKAEMICCGIPPIDQIRDHVPAISLISFTYQPYKLILLTYGCRSHIYCPYQ</sequence>
<accession>A0A060VSX7</accession>
<evidence type="ECO:0000256" key="9">
    <source>
        <dbReference type="SAM" id="MobiDB-lite"/>
    </source>
</evidence>
<dbReference type="AlphaFoldDB" id="A0A060VSX7"/>
<organism evidence="11 12">
    <name type="scientific">Oncorhynchus mykiss</name>
    <name type="common">Rainbow trout</name>
    <name type="synonym">Salmo gairdneri</name>
    <dbReference type="NCBI Taxonomy" id="8022"/>
    <lineage>
        <taxon>Eukaryota</taxon>
        <taxon>Metazoa</taxon>
        <taxon>Chordata</taxon>
        <taxon>Craniata</taxon>
        <taxon>Vertebrata</taxon>
        <taxon>Euteleostomi</taxon>
        <taxon>Actinopterygii</taxon>
        <taxon>Neopterygii</taxon>
        <taxon>Teleostei</taxon>
        <taxon>Protacanthopterygii</taxon>
        <taxon>Salmoniformes</taxon>
        <taxon>Salmonidae</taxon>
        <taxon>Salmoninae</taxon>
        <taxon>Oncorhynchus</taxon>
    </lineage>
</organism>
<keyword evidence="2" id="KW-0963">Cytoplasm</keyword>
<evidence type="ECO:0000256" key="5">
    <source>
        <dbReference type="ARBA" id="ARBA00023134"/>
    </source>
</evidence>
<dbReference type="EMBL" id="FR904293">
    <property type="protein sequence ID" value="CDQ57926.1"/>
    <property type="molecule type" value="Genomic_DNA"/>
</dbReference>
<dbReference type="PRINTS" id="PR00326">
    <property type="entry name" value="GTP1OBG"/>
</dbReference>
<keyword evidence="4" id="KW-0378">Hydrolase</keyword>
<evidence type="ECO:0000313" key="12">
    <source>
        <dbReference type="Proteomes" id="UP000193380"/>
    </source>
</evidence>
<comment type="catalytic activity">
    <reaction evidence="7">
        <text>GTP + H2O = GDP + phosphate + H(+)</text>
        <dbReference type="Rhea" id="RHEA:19669"/>
        <dbReference type="ChEBI" id="CHEBI:15377"/>
        <dbReference type="ChEBI" id="CHEBI:15378"/>
        <dbReference type="ChEBI" id="CHEBI:37565"/>
        <dbReference type="ChEBI" id="CHEBI:43474"/>
        <dbReference type="ChEBI" id="CHEBI:58189"/>
    </reaction>
</comment>
<comment type="function">
    <text evidence="8">Functions as a GTPase. May act by mediating the release of NMD3 from the 60S ribosomal subunit after export into the cytoplasm during the 60S ribosomal subunit maturation.</text>
</comment>
<evidence type="ECO:0000256" key="2">
    <source>
        <dbReference type="ARBA" id="ARBA00022490"/>
    </source>
</evidence>
<dbReference type="PANTHER" id="PTHR45709:SF2">
    <property type="entry name" value="LARGE SUBUNIT GTPASE 1 HOMOLOG"/>
    <property type="match status" value="1"/>
</dbReference>
<evidence type="ECO:0000256" key="8">
    <source>
        <dbReference type="ARBA" id="ARBA00093349"/>
    </source>
</evidence>
<dbReference type="GO" id="GO:0005525">
    <property type="term" value="F:GTP binding"/>
    <property type="evidence" value="ECO:0007669"/>
    <property type="project" value="UniProtKB-KW"/>
</dbReference>
<feature type="compositionally biased region" description="Basic and acidic residues" evidence="9">
    <location>
        <begin position="1"/>
        <end position="10"/>
    </location>
</feature>
<dbReference type="SUPFAM" id="SSF52540">
    <property type="entry name" value="P-loop containing nucleoside triphosphate hydrolases"/>
    <property type="match status" value="1"/>
</dbReference>
<keyword evidence="5" id="KW-0342">GTP-binding</keyword>
<dbReference type="GO" id="GO:0015030">
    <property type="term" value="C:Cajal body"/>
    <property type="evidence" value="ECO:0007669"/>
    <property type="project" value="UniProtKB-SubCell"/>
</dbReference>
<feature type="compositionally biased region" description="Acidic residues" evidence="9">
    <location>
        <begin position="25"/>
        <end position="35"/>
    </location>
</feature>
<dbReference type="InterPro" id="IPR027417">
    <property type="entry name" value="P-loop_NTPase"/>
</dbReference>
<evidence type="ECO:0000256" key="3">
    <source>
        <dbReference type="ARBA" id="ARBA00022741"/>
    </source>
</evidence>
<evidence type="ECO:0000256" key="4">
    <source>
        <dbReference type="ARBA" id="ARBA00022801"/>
    </source>
</evidence>
<dbReference type="STRING" id="8022.A0A060VSX7"/>
<dbReference type="Gene3D" id="3.40.50.300">
    <property type="entry name" value="P-loop containing nucleotide triphosphate hydrolases"/>
    <property type="match status" value="1"/>
</dbReference>
<proteinExistence type="predicted"/>
<gene>
    <name evidence="11" type="ORF">GSONMT00075719001</name>
</gene>
<evidence type="ECO:0000313" key="11">
    <source>
        <dbReference type="EMBL" id="CDQ57926.1"/>
    </source>
</evidence>
<dbReference type="Proteomes" id="UP000193380">
    <property type="component" value="Unassembled WGS sequence"/>
</dbReference>
<name>A0A060VSX7_ONCMY</name>
<dbReference type="Pfam" id="PF01926">
    <property type="entry name" value="MMR_HSR1"/>
    <property type="match status" value="1"/>
</dbReference>
<reference evidence="11" key="2">
    <citation type="submission" date="2014-03" db="EMBL/GenBank/DDBJ databases">
        <authorList>
            <person name="Genoscope - CEA"/>
        </authorList>
    </citation>
    <scope>NUCLEOTIDE SEQUENCE</scope>
</reference>
<reference evidence="11" key="1">
    <citation type="journal article" date="2014" name="Nat. Commun.">
        <title>The rainbow trout genome provides novel insights into evolution after whole-genome duplication in vertebrates.</title>
        <authorList>
            <person name="Berthelot C."/>
            <person name="Brunet F."/>
            <person name="Chalopin D."/>
            <person name="Juanchich A."/>
            <person name="Bernard M."/>
            <person name="Noel B."/>
            <person name="Bento P."/>
            <person name="Da Silva C."/>
            <person name="Labadie K."/>
            <person name="Alberti A."/>
            <person name="Aury J.M."/>
            <person name="Louis A."/>
            <person name="Dehais P."/>
            <person name="Bardou P."/>
            <person name="Montfort J."/>
            <person name="Klopp C."/>
            <person name="Cabau C."/>
            <person name="Gaspin C."/>
            <person name="Thorgaard G.H."/>
            <person name="Boussaha M."/>
            <person name="Quillet E."/>
            <person name="Guyomard R."/>
            <person name="Galiana D."/>
            <person name="Bobe J."/>
            <person name="Volff J.N."/>
            <person name="Genet C."/>
            <person name="Wincker P."/>
            <person name="Jaillon O."/>
            <person name="Roest Crollius H."/>
            <person name="Guiguen Y."/>
        </authorList>
    </citation>
    <scope>NUCLEOTIDE SEQUENCE [LARGE SCALE GENOMIC DNA]</scope>
</reference>
<feature type="domain" description="G" evidence="10">
    <location>
        <begin position="76"/>
        <end position="129"/>
    </location>
</feature>
<dbReference type="InterPro" id="IPR006073">
    <property type="entry name" value="GTP-bd"/>
</dbReference>
<evidence type="ECO:0000256" key="7">
    <source>
        <dbReference type="ARBA" id="ARBA00048548"/>
    </source>
</evidence>
<dbReference type="GO" id="GO:0000054">
    <property type="term" value="P:ribosomal subunit export from nucleus"/>
    <property type="evidence" value="ECO:0007669"/>
    <property type="project" value="TreeGrafter"/>
</dbReference>
<comment type="subcellular location">
    <subcellularLocation>
        <location evidence="1">Nucleus</location>
        <location evidence="1">Cajal body</location>
    </subcellularLocation>
</comment>
<dbReference type="GO" id="GO:0005829">
    <property type="term" value="C:cytosol"/>
    <property type="evidence" value="ECO:0007669"/>
    <property type="project" value="TreeGrafter"/>
</dbReference>
<dbReference type="PANTHER" id="PTHR45709">
    <property type="entry name" value="LARGE SUBUNIT GTPASE 1 HOMOLOG-RELATED"/>
    <property type="match status" value="1"/>
</dbReference>